<evidence type="ECO:0000313" key="17">
    <source>
        <dbReference type="EMBL" id="CAI2358783.1"/>
    </source>
</evidence>
<sequence>MADPPRATKRFKQDDEPASEVALFARTELLQYQNKVLASRLEKQRKDNEEMKKCNAKLEGAKSHLISSSALLYQQLFIVNDKLMSLHNCYGAGGSLENDLRRSSEIYDNYSLSISTDFDKIIEQSENSKNVIKQAGIKISSLLEKVYEECSKSTGAAESDLRAELQRASEYSQTLQTKQTEHETLVNNLKEKISEMKAKITADSHRIETLEVRAGRNLPYIIFENREFDTSQFKHDCKCHFCGKNIKEIQTKIDEIQLQKEKLEATLEENKHNGKGLPMNEAEIQIEATRKINNALFEVIVDLQKQEYIQDQEVIQSRAFNRLLRNGHQLLQAYEELLDINKKLGNTITQKEEENAKNMEQLKKNYEASLAQLNSQLQTNAIQMKVAQIEKNNLEKEMYSLKSMNIEEIKKDNHDLKTGIEKLEEESKKVKDQLQEALKEKKSLSEKTQALRLEYDNYLNTTMKDKEGQNQEIIEAQSKQIKDLTEELASSQAQVTETYVELEGIFNVNQDLEKKNKLLESRIEASNKLVEKSRQQNFKQSLENSKYQEEVRHKDKMIESMEEKTSALSQKLEQKSEEISTLNNINQTCKERENIQEEAKKLLEAELSDLKKKNFEQKQQIEEFEKLFQKTFSSLSNRMSKIAVNYLKTGSIQDTGDADLAPGSIGEMDEIDLIKYEYKRYKDMVKCPTCDNHKNTKLKCTHTYCRECVDENIANRNRKCPKCRVKFSTGDIIEFSLE</sequence>
<evidence type="ECO:0000256" key="9">
    <source>
        <dbReference type="ARBA" id="ARBA00022833"/>
    </source>
</evidence>
<evidence type="ECO:0000256" key="13">
    <source>
        <dbReference type="PROSITE-ProRule" id="PRU00175"/>
    </source>
</evidence>
<evidence type="ECO:0000256" key="11">
    <source>
        <dbReference type="ARBA" id="ARBA00023054"/>
    </source>
</evidence>
<dbReference type="GO" id="GO:0006325">
    <property type="term" value="P:chromatin organization"/>
    <property type="evidence" value="ECO:0007669"/>
    <property type="project" value="UniProtKB-KW"/>
</dbReference>
<dbReference type="SUPFAM" id="SSF57850">
    <property type="entry name" value="RING/U-box"/>
    <property type="match status" value="1"/>
</dbReference>
<keyword evidence="10 14" id="KW-0156">Chromatin regulator</keyword>
<keyword evidence="11 14" id="KW-0175">Coiled coil</keyword>
<dbReference type="GO" id="GO:0008270">
    <property type="term" value="F:zinc ion binding"/>
    <property type="evidence" value="ECO:0007669"/>
    <property type="project" value="UniProtKB-KW"/>
</dbReference>
<evidence type="ECO:0000256" key="8">
    <source>
        <dbReference type="ARBA" id="ARBA00022786"/>
    </source>
</evidence>
<evidence type="ECO:0000256" key="15">
    <source>
        <dbReference type="SAM" id="Coils"/>
    </source>
</evidence>
<evidence type="ECO:0000259" key="16">
    <source>
        <dbReference type="PROSITE" id="PS50089"/>
    </source>
</evidence>
<evidence type="ECO:0000256" key="12">
    <source>
        <dbReference type="ARBA" id="ARBA00023242"/>
    </source>
</evidence>
<evidence type="ECO:0000256" key="2">
    <source>
        <dbReference type="ARBA" id="ARBA00004123"/>
    </source>
</evidence>
<feature type="coiled-coil region" evidence="15">
    <location>
        <begin position="334"/>
        <end position="627"/>
    </location>
</feature>
<dbReference type="InterPro" id="IPR013956">
    <property type="entry name" value="E3_ubiquit_lig_Bre1"/>
</dbReference>
<dbReference type="InterPro" id="IPR018957">
    <property type="entry name" value="Znf_C3HC4_RING-type"/>
</dbReference>
<keyword evidence="7 13" id="KW-0863">Zinc-finger</keyword>
<dbReference type="PANTHER" id="PTHR23163:SF0">
    <property type="entry name" value="E3 UBIQUITIN-PROTEIN LIGASE BRE1"/>
    <property type="match status" value="1"/>
</dbReference>
<comment type="subcellular location">
    <subcellularLocation>
        <location evidence="2 14">Nucleus</location>
    </subcellularLocation>
</comment>
<comment type="catalytic activity">
    <reaction evidence="1 14">
        <text>S-ubiquitinyl-[E2 ubiquitin-conjugating enzyme]-L-cysteine + [acceptor protein]-L-lysine = [E2 ubiquitin-conjugating enzyme]-L-cysteine + N(6)-ubiquitinyl-[acceptor protein]-L-lysine.</text>
        <dbReference type="EC" id="2.3.2.27"/>
    </reaction>
</comment>
<dbReference type="InterPro" id="IPR017907">
    <property type="entry name" value="Znf_RING_CS"/>
</dbReference>
<evidence type="ECO:0000256" key="1">
    <source>
        <dbReference type="ARBA" id="ARBA00000900"/>
    </source>
</evidence>
<dbReference type="Gene3D" id="3.30.40.10">
    <property type="entry name" value="Zinc/RING finger domain, C3HC4 (zinc finger)"/>
    <property type="match status" value="1"/>
</dbReference>
<evidence type="ECO:0000256" key="3">
    <source>
        <dbReference type="ARBA" id="ARBA00004906"/>
    </source>
</evidence>
<keyword evidence="9 14" id="KW-0862">Zinc</keyword>
<evidence type="ECO:0000256" key="4">
    <source>
        <dbReference type="ARBA" id="ARBA00005555"/>
    </source>
</evidence>
<gene>
    <name evidence="17" type="ORF">ECRASSUSDP1_LOCUS66</name>
</gene>
<protein>
    <recommendedName>
        <fullName evidence="14">E3 ubiquitin protein ligase</fullName>
        <ecNumber evidence="14">2.3.2.27</ecNumber>
    </recommendedName>
</protein>
<evidence type="ECO:0000256" key="7">
    <source>
        <dbReference type="ARBA" id="ARBA00022771"/>
    </source>
</evidence>
<keyword evidence="5 14" id="KW-0808">Transferase</keyword>
<dbReference type="PANTHER" id="PTHR23163">
    <property type="entry name" value="RING FINGER PROTEIN-RELATED"/>
    <property type="match status" value="1"/>
</dbReference>
<comment type="caution">
    <text evidence="17">The sequence shown here is derived from an EMBL/GenBank/DDBJ whole genome shotgun (WGS) entry which is preliminary data.</text>
</comment>
<dbReference type="GO" id="GO:0033503">
    <property type="term" value="C:HULC complex"/>
    <property type="evidence" value="ECO:0007669"/>
    <property type="project" value="TreeGrafter"/>
</dbReference>
<evidence type="ECO:0000256" key="14">
    <source>
        <dbReference type="RuleBase" id="RU365038"/>
    </source>
</evidence>
<comment type="pathway">
    <text evidence="3 14">Protein modification; protein ubiquitination.</text>
</comment>
<dbReference type="GO" id="GO:0016567">
    <property type="term" value="P:protein ubiquitination"/>
    <property type="evidence" value="ECO:0007669"/>
    <property type="project" value="UniProtKB-UniRule"/>
</dbReference>
<dbReference type="EMBL" id="CAMPGE010000062">
    <property type="protein sequence ID" value="CAI2358783.1"/>
    <property type="molecule type" value="Genomic_DNA"/>
</dbReference>
<evidence type="ECO:0000256" key="10">
    <source>
        <dbReference type="ARBA" id="ARBA00022853"/>
    </source>
</evidence>
<dbReference type="EC" id="2.3.2.27" evidence="14"/>
<dbReference type="Pfam" id="PF00097">
    <property type="entry name" value="zf-C3HC4"/>
    <property type="match status" value="1"/>
</dbReference>
<keyword evidence="18" id="KW-1185">Reference proteome</keyword>
<dbReference type="GO" id="GO:0061630">
    <property type="term" value="F:ubiquitin protein ligase activity"/>
    <property type="evidence" value="ECO:0007669"/>
    <property type="project" value="UniProtKB-EC"/>
</dbReference>
<evidence type="ECO:0000256" key="6">
    <source>
        <dbReference type="ARBA" id="ARBA00022723"/>
    </source>
</evidence>
<proteinExistence type="inferred from homology"/>
<name>A0AAD1X0P6_EUPCR</name>
<comment type="similarity">
    <text evidence="4 14">Belongs to the BRE1 family.</text>
</comment>
<dbReference type="PROSITE" id="PS00518">
    <property type="entry name" value="ZF_RING_1"/>
    <property type="match status" value="1"/>
</dbReference>
<dbReference type="Proteomes" id="UP001295684">
    <property type="component" value="Unassembled WGS sequence"/>
</dbReference>
<evidence type="ECO:0000256" key="5">
    <source>
        <dbReference type="ARBA" id="ARBA00022679"/>
    </source>
</evidence>
<reference evidence="17" key="1">
    <citation type="submission" date="2023-07" db="EMBL/GenBank/DDBJ databases">
        <authorList>
            <consortium name="AG Swart"/>
            <person name="Singh M."/>
            <person name="Singh A."/>
            <person name="Seah K."/>
            <person name="Emmerich C."/>
        </authorList>
    </citation>
    <scope>NUCLEOTIDE SEQUENCE</scope>
    <source>
        <strain evidence="17">DP1</strain>
    </source>
</reference>
<keyword evidence="6 14" id="KW-0479">Metal-binding</keyword>
<organism evidence="17 18">
    <name type="scientific">Euplotes crassus</name>
    <dbReference type="NCBI Taxonomy" id="5936"/>
    <lineage>
        <taxon>Eukaryota</taxon>
        <taxon>Sar</taxon>
        <taxon>Alveolata</taxon>
        <taxon>Ciliophora</taxon>
        <taxon>Intramacronucleata</taxon>
        <taxon>Spirotrichea</taxon>
        <taxon>Hypotrichia</taxon>
        <taxon>Euplotida</taxon>
        <taxon>Euplotidae</taxon>
        <taxon>Moneuplotes</taxon>
    </lineage>
</organism>
<feature type="domain" description="RING-type" evidence="16">
    <location>
        <begin position="687"/>
        <end position="724"/>
    </location>
</feature>
<keyword evidence="12 14" id="KW-0539">Nucleus</keyword>
<dbReference type="InterPro" id="IPR001841">
    <property type="entry name" value="Znf_RING"/>
</dbReference>
<dbReference type="PROSITE" id="PS50089">
    <property type="entry name" value="ZF_RING_2"/>
    <property type="match status" value="1"/>
</dbReference>
<dbReference type="InterPro" id="IPR013083">
    <property type="entry name" value="Znf_RING/FYVE/PHD"/>
</dbReference>
<dbReference type="AlphaFoldDB" id="A0AAD1X0P6"/>
<accession>A0AAD1X0P6</accession>
<keyword evidence="8 14" id="KW-0833">Ubl conjugation pathway</keyword>
<feature type="coiled-coil region" evidence="15">
    <location>
        <begin position="246"/>
        <end position="273"/>
    </location>
</feature>
<dbReference type="GO" id="GO:0005634">
    <property type="term" value="C:nucleus"/>
    <property type="evidence" value="ECO:0007669"/>
    <property type="project" value="UniProtKB-SubCell"/>
</dbReference>
<evidence type="ECO:0000313" key="18">
    <source>
        <dbReference type="Proteomes" id="UP001295684"/>
    </source>
</evidence>